<gene>
    <name evidence="8" type="ORF">BOX15_Mlig013948g3</name>
</gene>
<evidence type="ECO:0000256" key="2">
    <source>
        <dbReference type="ARBA" id="ARBA00005227"/>
    </source>
</evidence>
<keyword evidence="6 7" id="KW-0472">Membrane</keyword>
<evidence type="ECO:0000256" key="5">
    <source>
        <dbReference type="ARBA" id="ARBA00022989"/>
    </source>
</evidence>
<dbReference type="Proteomes" id="UP000215902">
    <property type="component" value="Unassembled WGS sequence"/>
</dbReference>
<evidence type="ECO:0000256" key="1">
    <source>
        <dbReference type="ARBA" id="ARBA00004141"/>
    </source>
</evidence>
<dbReference type="OrthoDB" id="1666796at2759"/>
<evidence type="ECO:0000256" key="3">
    <source>
        <dbReference type="ARBA" id="ARBA00022692"/>
    </source>
</evidence>
<dbReference type="GO" id="GO:0016020">
    <property type="term" value="C:membrane"/>
    <property type="evidence" value="ECO:0007669"/>
    <property type="project" value="UniProtKB-SubCell"/>
</dbReference>
<feature type="transmembrane region" description="Helical" evidence="7">
    <location>
        <begin position="310"/>
        <end position="332"/>
    </location>
</feature>
<dbReference type="PANTHER" id="PTHR10766">
    <property type="entry name" value="TRANSMEMBRANE 9 SUPERFAMILY PROTEIN"/>
    <property type="match status" value="1"/>
</dbReference>
<dbReference type="InterPro" id="IPR004240">
    <property type="entry name" value="EMP70"/>
</dbReference>
<evidence type="ECO:0000256" key="4">
    <source>
        <dbReference type="ARBA" id="ARBA00022729"/>
    </source>
</evidence>
<evidence type="ECO:0000256" key="6">
    <source>
        <dbReference type="ARBA" id="ARBA00023136"/>
    </source>
</evidence>
<keyword evidence="3 7" id="KW-0812">Transmembrane</keyword>
<feature type="transmembrane region" description="Helical" evidence="7">
    <location>
        <begin position="641"/>
        <end position="668"/>
    </location>
</feature>
<reference evidence="8 9" key="1">
    <citation type="submission" date="2017-06" db="EMBL/GenBank/DDBJ databases">
        <title>A platform for efficient transgenesis in Macrostomum lignano, a flatworm model organism for stem cell research.</title>
        <authorList>
            <person name="Berezikov E."/>
        </authorList>
    </citation>
    <scope>NUCLEOTIDE SEQUENCE [LARGE SCALE GENOMIC DNA]</scope>
    <source>
        <strain evidence="8">DV1</strain>
        <tissue evidence="8">Whole organism</tissue>
    </source>
</reference>
<evidence type="ECO:0000313" key="9">
    <source>
        <dbReference type="Proteomes" id="UP000215902"/>
    </source>
</evidence>
<sequence length="678" mass="75315">MIYKVKMHVAQICLVGLTFLFRATFAFYLPGLAPINYCTEATRKTASCQSNLPLYVNRLDSAKSILSYEYDKFDFCQSNSTAANPVENLGQVLFGERIRLSPYSIKFLEPQSCIPVCTKVYKPSDSVSMAKLQFLKNGILLNYQQHWIVDNLPVTWCLLSEDQKKQLCLPSFPLGCYVSSNGERRDACASFSFDSRLSSGNTAYVFNHVNLTVTYHGSAGSSWGDSLENAGRVISVRAEPMSLAHSAGLASLDCSSASQPALAIPIEKALDKELKITYTYSVNFIRDDKIRWSSRWDYILQSMPHSSIQWFTLINALVIVIFLSGMVAMILLRTLHKDIARYNNNGVGASQQQLEDAAEEFGWKLVHADVFRTPDCPLLLCVLTGSGAQVACMSVITLAFACLGFLSPANRGALMTCAVVLYPLLGSPAGYVSARLYKRFQGVAWKTQVLLTALLCPGLVFGVFFILNLMLWAKGSSAAVPFATIVGLLALWLCVSVPLCFAGAYFGYKKSVIELPVRVNQIPRQVPRQSLFLRTAPSILAGGILPFGCIFIQLHLIFNSIWGTEVFYMFGFLFLAFLILLITCSETAVLLCYFQLCAENHRWWWRAYLTGGATSIYLLLYSVHYYATKMAVDGAVSACLFFGYTAIIALMCFLLTGSVSFFATFWFVRKIYSVVKVD</sequence>
<dbReference type="EMBL" id="NIVC01002865">
    <property type="protein sequence ID" value="PAA54750.1"/>
    <property type="molecule type" value="Genomic_DNA"/>
</dbReference>
<organism evidence="8 9">
    <name type="scientific">Macrostomum lignano</name>
    <dbReference type="NCBI Taxonomy" id="282301"/>
    <lineage>
        <taxon>Eukaryota</taxon>
        <taxon>Metazoa</taxon>
        <taxon>Spiralia</taxon>
        <taxon>Lophotrochozoa</taxon>
        <taxon>Platyhelminthes</taxon>
        <taxon>Rhabditophora</taxon>
        <taxon>Macrostomorpha</taxon>
        <taxon>Macrostomida</taxon>
        <taxon>Macrostomidae</taxon>
        <taxon>Macrostomum</taxon>
    </lineage>
</organism>
<feature type="transmembrane region" description="Helical" evidence="7">
    <location>
        <begin position="378"/>
        <end position="406"/>
    </location>
</feature>
<feature type="transmembrane region" description="Helical" evidence="7">
    <location>
        <begin position="479"/>
        <end position="508"/>
    </location>
</feature>
<keyword evidence="5 7" id="KW-1133">Transmembrane helix</keyword>
<dbReference type="Pfam" id="PF02990">
    <property type="entry name" value="EMP70"/>
    <property type="match status" value="1"/>
</dbReference>
<feature type="transmembrane region" description="Helical" evidence="7">
    <location>
        <begin position="449"/>
        <end position="473"/>
    </location>
</feature>
<evidence type="ECO:0000256" key="7">
    <source>
        <dbReference type="RuleBase" id="RU363079"/>
    </source>
</evidence>
<dbReference type="PANTHER" id="PTHR10766:SF176">
    <property type="entry name" value="TRANSMEMBRANE 9 SUPERFAMILY MEMBER"/>
    <property type="match status" value="1"/>
</dbReference>
<feature type="transmembrane region" description="Helical" evidence="7">
    <location>
        <begin position="412"/>
        <end position="437"/>
    </location>
</feature>
<feature type="transmembrane region" description="Helical" evidence="7">
    <location>
        <begin position="603"/>
        <end position="621"/>
    </location>
</feature>
<comment type="caution">
    <text evidence="8">The sequence shown here is derived from an EMBL/GenBank/DDBJ whole genome shotgun (WGS) entry which is preliminary data.</text>
</comment>
<keyword evidence="4" id="KW-0732">Signal</keyword>
<feature type="transmembrane region" description="Helical" evidence="7">
    <location>
        <begin position="566"/>
        <end position="591"/>
    </location>
</feature>
<evidence type="ECO:0000313" key="8">
    <source>
        <dbReference type="EMBL" id="PAA54750.1"/>
    </source>
</evidence>
<protein>
    <recommendedName>
        <fullName evidence="7">Transmembrane 9 superfamily member</fullName>
    </recommendedName>
</protein>
<comment type="subcellular location">
    <subcellularLocation>
        <location evidence="1">Membrane</location>
        <topology evidence="1">Multi-pass membrane protein</topology>
    </subcellularLocation>
</comment>
<comment type="similarity">
    <text evidence="2 7">Belongs to the nonaspanin (TM9SF) (TC 9.A.2) family.</text>
</comment>
<dbReference type="GO" id="GO:0072657">
    <property type="term" value="P:protein localization to membrane"/>
    <property type="evidence" value="ECO:0007669"/>
    <property type="project" value="TreeGrafter"/>
</dbReference>
<proteinExistence type="inferred from homology"/>
<dbReference type="STRING" id="282301.A0A267DZL5"/>
<keyword evidence="9" id="KW-1185">Reference proteome</keyword>
<dbReference type="AlphaFoldDB" id="A0A267DZL5"/>
<accession>A0A267DZL5</accession>
<feature type="transmembrane region" description="Helical" evidence="7">
    <location>
        <begin position="531"/>
        <end position="554"/>
    </location>
</feature>
<name>A0A267DZL5_9PLAT</name>